<dbReference type="Proteomes" id="UP000225178">
    <property type="component" value="Segment"/>
</dbReference>
<accession>A0A127KN25</accession>
<evidence type="ECO:0000313" key="4">
    <source>
        <dbReference type="EMBL" id="AOO11946.1"/>
    </source>
</evidence>
<keyword evidence="10" id="KW-1185">Reference proteome</keyword>
<dbReference type="PANTHER" id="PTHR31340">
    <property type="entry name" value="MITOCHONDRIAL GENOME MAINTENANCE EXONUCLEASE 1"/>
    <property type="match status" value="1"/>
</dbReference>
<dbReference type="EMBL" id="KX349295">
    <property type="protein sequence ID" value="AOO12647.1"/>
    <property type="molecule type" value="Genomic_DNA"/>
</dbReference>
<gene>
    <name evidence="3" type="ORF">ES420910_239</name>
    <name evidence="4" type="ORF">Np050604_235</name>
    <name evidence="5" type="ORF">Np200711_240</name>
    <name evidence="6" type="ORF">Np420711_239</name>
    <name evidence="7" type="ORF">Sn080709_235</name>
    <name evidence="8" type="ORF">Sn130910_239</name>
    <name evidence="9" type="ORF">W2100709_236</name>
    <name evidence="2" type="ORF">W270710_235</name>
</gene>
<dbReference type="PANTHER" id="PTHR31340:SF3">
    <property type="entry name" value="MITOCHONDRIAL GENOME MAINTENANCE EXONUCLEASE 1"/>
    <property type="match status" value="1"/>
</dbReference>
<dbReference type="Proteomes" id="UP000221709">
    <property type="component" value="Segment"/>
</dbReference>
<protein>
    <recommendedName>
        <fullName evidence="1">PD-(D/E)XK endonuclease-like domain-containing protein</fullName>
    </recommendedName>
</protein>
<evidence type="ECO:0000259" key="1">
    <source>
        <dbReference type="Pfam" id="PF12705"/>
    </source>
</evidence>
<reference evidence="10 11" key="1">
    <citation type="journal article" date="2016" name="Environ. Microbiol.">
        <title>Genomic diversification of marine cyanophages into stable ecotypes.</title>
        <authorList>
            <person name="Marston M.F."/>
            <person name="Martiny J.B."/>
        </authorList>
    </citation>
    <scope>NUCLEOTIDE SEQUENCE [LARGE SCALE GENOMIC DNA]</scope>
    <source>
        <strain evidence="3">ES_42_0910</strain>
        <strain evidence="4">Np_05_0604</strain>
        <strain evidence="5">Np_20_0711</strain>
        <strain evidence="6">Np_42_0711</strain>
        <strain evidence="7">Sn_08_0709</strain>
        <strain evidence="8">Sn_13_0910</strain>
        <strain evidence="9">W2_10_0709</strain>
    </source>
</reference>
<evidence type="ECO:0000313" key="11">
    <source>
        <dbReference type="Proteomes" id="UP000222561"/>
    </source>
</evidence>
<dbReference type="Proteomes" id="UP000225786">
    <property type="component" value="Segment"/>
</dbReference>
<reference evidence="2 12" key="2">
    <citation type="submission" date="2016-01" db="EMBL/GenBank/DDBJ databases">
        <title>The genomic content and context of auxiliary metabolic genes in marine cyanophages.</title>
        <authorList>
            <person name="Marston M.F."/>
            <person name="Martiny J.B.H."/>
            <person name="Crummett L.T."/>
        </authorList>
    </citation>
    <scope>NUCLEOTIDE SEQUENCE [LARGE SCALE GENOMIC DNA]</scope>
    <source>
        <strain evidence="2">W2_07_0710</strain>
    </source>
</reference>
<evidence type="ECO:0000313" key="12">
    <source>
        <dbReference type="Proteomes" id="UP000225786"/>
    </source>
</evidence>
<dbReference type="EMBL" id="KX349293">
    <property type="protein sequence ID" value="AOO12182.1"/>
    <property type="molecule type" value="Genomic_DNA"/>
</dbReference>
<feature type="domain" description="PD-(D/E)XK endonuclease-like" evidence="1">
    <location>
        <begin position="77"/>
        <end position="182"/>
    </location>
</feature>
<dbReference type="Gene3D" id="3.90.320.10">
    <property type="match status" value="1"/>
</dbReference>
<dbReference type="Proteomes" id="UP000225402">
    <property type="component" value="Segment"/>
</dbReference>
<sequence length="225" mass="26017">MHIFDHVGMNPIEMTTESIDGKRYYVTPSGGKYPSITTVISNNSKKQAGLARWRNRVGKEKAQAVSNRAAGRGTRYHKLVEDYINNELDTKKYKDMPLPWVMFHSSKHILDKINKVYLQEAALYSDYLKVAGRVDCIAEYDGKLSIIDFKTSAEQKKEAWLYDYYVQETAYACCLQELYGITVEQLVTIVACENGEVQVSIVEPKKEYFLRLQEYIQEYQDKHGR</sequence>
<dbReference type="EMBL" id="KX349291">
    <property type="protein sequence ID" value="AOO11716.1"/>
    <property type="molecule type" value="Genomic_DNA"/>
</dbReference>
<dbReference type="EMBL" id="KX349296">
    <property type="protein sequence ID" value="AOO12882.1"/>
    <property type="molecule type" value="Genomic_DNA"/>
</dbReference>
<evidence type="ECO:0000313" key="8">
    <source>
        <dbReference type="EMBL" id="AOO12882.1"/>
    </source>
</evidence>
<dbReference type="SUPFAM" id="SSF52980">
    <property type="entry name" value="Restriction endonuclease-like"/>
    <property type="match status" value="1"/>
</dbReference>
<dbReference type="Proteomes" id="UP000226130">
    <property type="component" value="Segment"/>
</dbReference>
<name>A0A127KN25_9CAUD</name>
<evidence type="ECO:0000313" key="2">
    <source>
        <dbReference type="EMBL" id="AMO43474.1"/>
    </source>
</evidence>
<evidence type="ECO:0000313" key="7">
    <source>
        <dbReference type="EMBL" id="AOO12647.1"/>
    </source>
</evidence>
<evidence type="ECO:0000313" key="5">
    <source>
        <dbReference type="EMBL" id="AOO12182.1"/>
    </source>
</evidence>
<evidence type="ECO:0000313" key="10">
    <source>
        <dbReference type="Proteomes" id="UP000221709"/>
    </source>
</evidence>
<proteinExistence type="predicted"/>
<dbReference type="EMBL" id="KX349297">
    <property type="protein sequence ID" value="AOO13113.1"/>
    <property type="molecule type" value="Genomic_DNA"/>
</dbReference>
<dbReference type="EMBL" id="KU594607">
    <property type="protein sequence ID" value="AMO43474.1"/>
    <property type="molecule type" value="Genomic_DNA"/>
</dbReference>
<evidence type="ECO:0000313" key="6">
    <source>
        <dbReference type="EMBL" id="AOO12417.1"/>
    </source>
</evidence>
<evidence type="ECO:0000313" key="3">
    <source>
        <dbReference type="EMBL" id="AOO11716.1"/>
    </source>
</evidence>
<dbReference type="InterPro" id="IPR011604">
    <property type="entry name" value="PDDEXK-like_dom_sf"/>
</dbReference>
<dbReference type="InterPro" id="IPR038726">
    <property type="entry name" value="PDDEXK_AddAB-type"/>
</dbReference>
<organism evidence="2 12">
    <name type="scientific">Cyanophage S-RIM44</name>
    <dbReference type="NCBI Taxonomy" id="1278485"/>
    <lineage>
        <taxon>Viruses</taxon>
        <taxon>Duplodnaviria</taxon>
        <taxon>Heunggongvirae</taxon>
        <taxon>Uroviricota</taxon>
        <taxon>Caudoviricetes</taxon>
        <taxon>Pantevenvirales</taxon>
        <taxon>Kyanoviridae</taxon>
        <taxon>Vellamovirus</taxon>
        <taxon>Vellamovirus rhodeisland44</taxon>
    </lineage>
</organism>
<dbReference type="Proteomes" id="UP000223571">
    <property type="component" value="Segment"/>
</dbReference>
<dbReference type="Pfam" id="PF12705">
    <property type="entry name" value="PDDEXK_1"/>
    <property type="match status" value="1"/>
</dbReference>
<evidence type="ECO:0000313" key="9">
    <source>
        <dbReference type="EMBL" id="AOO13113.1"/>
    </source>
</evidence>
<dbReference type="Proteomes" id="UP000225478">
    <property type="component" value="Segment"/>
</dbReference>
<dbReference type="Proteomes" id="UP000222561">
    <property type="component" value="Segment"/>
</dbReference>
<dbReference type="EMBL" id="KX349294">
    <property type="protein sequence ID" value="AOO12417.1"/>
    <property type="molecule type" value="Genomic_DNA"/>
</dbReference>
<dbReference type="InterPro" id="IPR011335">
    <property type="entry name" value="Restrct_endonuc-II-like"/>
</dbReference>
<dbReference type="EMBL" id="KX349292">
    <property type="protein sequence ID" value="AOO11946.1"/>
    <property type="molecule type" value="Genomic_DNA"/>
</dbReference>